<gene>
    <name evidence="2" type="ORF">CURHAP_LOCUS23776</name>
    <name evidence="3" type="ORF">ORAREDHAP_LOCUS23393</name>
</gene>
<dbReference type="OrthoDB" id="1169836at2759"/>
<protein>
    <submittedName>
        <fullName evidence="3">Uncharacterized protein</fullName>
    </submittedName>
</protein>
<evidence type="ECO:0000313" key="5">
    <source>
        <dbReference type="Proteomes" id="UP000507245"/>
    </source>
</evidence>
<evidence type="ECO:0000313" key="2">
    <source>
        <dbReference type="EMBL" id="CAB4275001.1"/>
    </source>
</evidence>
<evidence type="ECO:0000313" key="3">
    <source>
        <dbReference type="EMBL" id="CAB4305384.1"/>
    </source>
</evidence>
<reference evidence="3 4" key="2">
    <citation type="submission" date="2020-05" db="EMBL/GenBank/DDBJ databases">
        <authorList>
            <person name="Campoy J."/>
            <person name="Schneeberger K."/>
            <person name="Spophaly S."/>
        </authorList>
    </citation>
    <scope>NUCLEOTIDE SEQUENCE [LARGE SCALE GENOMIC DNA]</scope>
    <source>
        <strain evidence="3">PruArmRojPasFocal</strain>
    </source>
</reference>
<dbReference type="Proteomes" id="UP000507222">
    <property type="component" value="Unassembled WGS sequence"/>
</dbReference>
<keyword evidence="5" id="KW-1185">Reference proteome</keyword>
<dbReference type="AlphaFoldDB" id="A0A6J5X2N6"/>
<accession>A0A6J5X2N6</accession>
<name>A0A6J5X2N6_PRUAR</name>
<reference evidence="5" key="1">
    <citation type="journal article" date="2020" name="Genome Biol.">
        <title>Gamete binning: chromosome-level and haplotype-resolved genome assembly enabled by high-throughput single-cell sequencing of gamete genomes.</title>
        <authorList>
            <person name="Campoy J.A."/>
            <person name="Sun H."/>
            <person name="Goel M."/>
            <person name="Jiao W.-B."/>
            <person name="Folz-Donahue K."/>
            <person name="Wang N."/>
            <person name="Rubio M."/>
            <person name="Liu C."/>
            <person name="Kukat C."/>
            <person name="Ruiz D."/>
            <person name="Huettel B."/>
            <person name="Schneeberger K."/>
        </authorList>
    </citation>
    <scope>NUCLEOTIDE SEQUENCE [LARGE SCALE GENOMIC DNA]</scope>
    <source>
        <strain evidence="5">cv. Rojo Pasion</strain>
    </source>
</reference>
<sequence length="112" mass="12768">MELQISSRWGKAHKRENGKGPTSIFKPNQEHVRCHGPCQRFKQEPKEALNARDHEKIVKHHTENDKANAHNSMSGSVRGLPQLLLIPHSPPYKNCSKKLTSPTLHSIHTHFL</sequence>
<feature type="region of interest" description="Disordered" evidence="1">
    <location>
        <begin position="1"/>
        <end position="29"/>
    </location>
</feature>
<organism evidence="3 5">
    <name type="scientific">Prunus armeniaca</name>
    <name type="common">Apricot</name>
    <name type="synonym">Armeniaca vulgaris</name>
    <dbReference type="NCBI Taxonomy" id="36596"/>
    <lineage>
        <taxon>Eukaryota</taxon>
        <taxon>Viridiplantae</taxon>
        <taxon>Streptophyta</taxon>
        <taxon>Embryophyta</taxon>
        <taxon>Tracheophyta</taxon>
        <taxon>Spermatophyta</taxon>
        <taxon>Magnoliopsida</taxon>
        <taxon>eudicotyledons</taxon>
        <taxon>Gunneridae</taxon>
        <taxon>Pentapetalae</taxon>
        <taxon>rosids</taxon>
        <taxon>fabids</taxon>
        <taxon>Rosales</taxon>
        <taxon>Rosaceae</taxon>
        <taxon>Amygdaloideae</taxon>
        <taxon>Amygdaleae</taxon>
        <taxon>Prunus</taxon>
    </lineage>
</organism>
<dbReference type="EMBL" id="CAEKKB010000003">
    <property type="protein sequence ID" value="CAB4305384.1"/>
    <property type="molecule type" value="Genomic_DNA"/>
</dbReference>
<dbReference type="EMBL" id="CAEKDK010000003">
    <property type="protein sequence ID" value="CAB4275001.1"/>
    <property type="molecule type" value="Genomic_DNA"/>
</dbReference>
<evidence type="ECO:0000256" key="1">
    <source>
        <dbReference type="SAM" id="MobiDB-lite"/>
    </source>
</evidence>
<dbReference type="Proteomes" id="UP000507245">
    <property type="component" value="Unassembled WGS sequence"/>
</dbReference>
<evidence type="ECO:0000313" key="4">
    <source>
        <dbReference type="Proteomes" id="UP000507222"/>
    </source>
</evidence>
<proteinExistence type="predicted"/>